<gene>
    <name evidence="1" type="ORF">DK3_000044</name>
</gene>
<name>A0A3T0IJ40_9CAUD</name>
<keyword evidence="2" id="KW-1185">Reference proteome</keyword>
<sequence>MDHLTYAEALMEIARQEREHEIDSDLAYKLYNFCEQLHILWKEKVNK</sequence>
<protein>
    <submittedName>
        <fullName evidence="1">Uncharacterized protein</fullName>
    </submittedName>
</protein>
<accession>A0A3T0IJ40</accession>
<dbReference type="Proteomes" id="UP000290280">
    <property type="component" value="Segment"/>
</dbReference>
<evidence type="ECO:0000313" key="2">
    <source>
        <dbReference type="Proteomes" id="UP000290280"/>
    </source>
</evidence>
<evidence type="ECO:0000313" key="1">
    <source>
        <dbReference type="EMBL" id="AZU99842.1"/>
    </source>
</evidence>
<reference evidence="1 2" key="1">
    <citation type="submission" date="2018-12" db="EMBL/GenBank/DDBJ databases">
        <authorList>
            <person name="Kong L."/>
            <person name="Ding Y."/>
            <person name="Wu Q."/>
        </authorList>
    </citation>
    <scope>NUCLEOTIDE SEQUENCE [LARGE SCALE GENOMIC DNA]</scope>
</reference>
<dbReference type="EMBL" id="MK284528">
    <property type="protein sequence ID" value="AZU99842.1"/>
    <property type="molecule type" value="Genomic_DNA"/>
</dbReference>
<proteinExistence type="predicted"/>
<organism evidence="1 2">
    <name type="scientific">Bacillus phage DK3</name>
    <dbReference type="NCBI Taxonomy" id="2500810"/>
    <lineage>
        <taxon>Viruses</taxon>
        <taxon>Duplodnaviria</taxon>
        <taxon>Heunggongvirae</taxon>
        <taxon>Uroviricota</taxon>
        <taxon>Caudoviricetes</taxon>
        <taxon>Salasmaviridae</taxon>
        <taxon>Northropvirinae</taxon>
        <taxon>Hemphillvirus</taxon>
        <taxon>Hemphillvirus DK3</taxon>
    </lineage>
</organism>